<evidence type="ECO:0000313" key="5">
    <source>
        <dbReference type="Proteomes" id="UP000077202"/>
    </source>
</evidence>
<evidence type="ECO:0000256" key="1">
    <source>
        <dbReference type="ARBA" id="ARBA00004123"/>
    </source>
</evidence>
<evidence type="ECO:0000313" key="4">
    <source>
        <dbReference type="EMBL" id="OAE30920.1"/>
    </source>
</evidence>
<name>A0A176WCL4_MARPO</name>
<dbReference type="InterPro" id="IPR036546">
    <property type="entry name" value="MED15_KIX"/>
</dbReference>
<comment type="subcellular location">
    <subcellularLocation>
        <location evidence="1">Nucleus</location>
    </subcellularLocation>
</comment>
<protein>
    <recommendedName>
        <fullName evidence="3">Mediator complex subunit 15 KIX domain-containing protein</fullName>
    </recommendedName>
</protein>
<feature type="domain" description="Mediator complex subunit 15 KIX" evidence="3">
    <location>
        <begin position="80"/>
        <end position="132"/>
    </location>
</feature>
<proteinExistence type="predicted"/>
<dbReference type="Pfam" id="PF16987">
    <property type="entry name" value="KIX_2"/>
    <property type="match status" value="1"/>
</dbReference>
<sequence length="153" mass="17468">MEGKAGSRGRRSVAGQCRICRAGMLFAILPQDLQWSGLWSVTSRLRINSRRIGTAQYIAVGVTRSGDILPWPTVSATSMRMDNLQRHLPPIGQESMGELLKIAWRFEEKIYQAATDQNEPQEEQQQQQKNLQQQLPVKFLVQRLISYEALKRT</sequence>
<evidence type="ECO:0000259" key="3">
    <source>
        <dbReference type="Pfam" id="PF16987"/>
    </source>
</evidence>
<dbReference type="GO" id="GO:0005634">
    <property type="term" value="C:nucleus"/>
    <property type="evidence" value="ECO:0007669"/>
    <property type="project" value="UniProtKB-SubCell"/>
</dbReference>
<dbReference type="AlphaFoldDB" id="A0A176WCL4"/>
<accession>A0A176WCL4</accession>
<organism evidence="4 5">
    <name type="scientific">Marchantia polymorpha subsp. ruderalis</name>
    <dbReference type="NCBI Taxonomy" id="1480154"/>
    <lineage>
        <taxon>Eukaryota</taxon>
        <taxon>Viridiplantae</taxon>
        <taxon>Streptophyta</taxon>
        <taxon>Embryophyta</taxon>
        <taxon>Marchantiophyta</taxon>
        <taxon>Marchantiopsida</taxon>
        <taxon>Marchantiidae</taxon>
        <taxon>Marchantiales</taxon>
        <taxon>Marchantiaceae</taxon>
        <taxon>Marchantia</taxon>
    </lineage>
</organism>
<evidence type="ECO:0000256" key="2">
    <source>
        <dbReference type="ARBA" id="ARBA00023242"/>
    </source>
</evidence>
<keyword evidence="5" id="KW-1185">Reference proteome</keyword>
<dbReference type="EMBL" id="LVLJ01001217">
    <property type="protein sequence ID" value="OAE30920.1"/>
    <property type="molecule type" value="Genomic_DNA"/>
</dbReference>
<reference evidence="4" key="1">
    <citation type="submission" date="2016-03" db="EMBL/GenBank/DDBJ databases">
        <title>Mechanisms controlling the formation of the plant cell surface in tip-growing cells are functionally conserved among land plants.</title>
        <authorList>
            <person name="Honkanen S."/>
            <person name="Jones V.A."/>
            <person name="Morieri G."/>
            <person name="Champion C."/>
            <person name="Hetherington A.J."/>
            <person name="Kelly S."/>
            <person name="Saint-Marcoux D."/>
            <person name="Proust H."/>
            <person name="Prescott H."/>
            <person name="Dolan L."/>
        </authorList>
    </citation>
    <scope>NUCLEOTIDE SEQUENCE [LARGE SCALE GENOMIC DNA]</scope>
    <source>
        <tissue evidence="4">Whole gametophyte</tissue>
    </source>
</reference>
<comment type="caution">
    <text evidence="4">The sequence shown here is derived from an EMBL/GenBank/DDBJ whole genome shotgun (WGS) entry which is preliminary data.</text>
</comment>
<dbReference type="Proteomes" id="UP000077202">
    <property type="component" value="Unassembled WGS sequence"/>
</dbReference>
<keyword evidence="2" id="KW-0539">Nucleus</keyword>
<gene>
    <name evidence="4" type="ORF">AXG93_885s1000</name>
</gene>